<dbReference type="AlphaFoldDB" id="A0A3S2Y642"/>
<organism evidence="13 14">
    <name type="scientific">Hwanghaeella grinnelliae</name>
    <dbReference type="NCBI Taxonomy" id="2500179"/>
    <lineage>
        <taxon>Bacteria</taxon>
        <taxon>Pseudomonadati</taxon>
        <taxon>Pseudomonadota</taxon>
        <taxon>Alphaproteobacteria</taxon>
        <taxon>Rhodospirillales</taxon>
        <taxon>Rhodospirillaceae</taxon>
        <taxon>Hwanghaeella</taxon>
    </lineage>
</organism>
<dbReference type="InterPro" id="IPR058781">
    <property type="entry name" value="HH_AprE-like"/>
</dbReference>
<feature type="domain" description="AprE-like beta-barrel" evidence="12">
    <location>
        <begin position="323"/>
        <end position="412"/>
    </location>
</feature>
<keyword evidence="4 9" id="KW-1003">Cell membrane</keyword>
<dbReference type="GO" id="GO:0005886">
    <property type="term" value="C:plasma membrane"/>
    <property type="evidence" value="ECO:0007669"/>
    <property type="project" value="UniProtKB-SubCell"/>
</dbReference>
<accession>A0A3S2Y642</accession>
<feature type="coiled-coil region" evidence="10">
    <location>
        <begin position="232"/>
        <end position="288"/>
    </location>
</feature>
<evidence type="ECO:0000256" key="5">
    <source>
        <dbReference type="ARBA" id="ARBA00022519"/>
    </source>
</evidence>
<dbReference type="EMBL" id="SADE01000001">
    <property type="protein sequence ID" value="RVU39404.1"/>
    <property type="molecule type" value="Genomic_DNA"/>
</dbReference>
<dbReference type="Gene3D" id="2.40.30.170">
    <property type="match status" value="1"/>
</dbReference>
<evidence type="ECO:0000256" key="4">
    <source>
        <dbReference type="ARBA" id="ARBA00022475"/>
    </source>
</evidence>
<dbReference type="OrthoDB" id="9810980at2"/>
<feature type="domain" description="AprE-like long alpha-helical hairpin" evidence="11">
    <location>
        <begin position="97"/>
        <end position="280"/>
    </location>
</feature>
<gene>
    <name evidence="13" type="ORF">EOI86_09255</name>
</gene>
<comment type="similarity">
    <text evidence="2 9">Belongs to the membrane fusion protein (MFP) (TC 8.A.1) family.</text>
</comment>
<sequence>MAVAWTKPLPPQAEESMSKGVALLIVLLTLLGVAFVVWANNSSLAIVSVAVGEVKPSSRVKQIQHLEGGIVEEILVREGQSVSEGQPLMSLSTTRNDADLAELNARLRTRRIDRIRLVAEIKGAETLEIPSELEDEAPQQVANARDMFETRRQQAAAETGTLSERVQQRRQEIRTIETHYASAKESLALVDEQFQISAELLAKGITNRYSHLELQREVQRIKGEIAHDREAIKGAKAALAAAESELEEARLRRIEAARTELAAVETELSELTERLRKFEDTLDRTTIRAPVSGIVKEMAVATVGGVVQPGETVFTIVPEGDTLIVEARLAPHEAGYVRPGQRAVIRLNSAELARFGNIEGKVEEISPDRLTTEQGEPYFRVRISAERSFFEADSTRYDLFPGTQVIANIQTGERTVMDYITAPLVSEGRRALLER</sequence>
<protein>
    <recommendedName>
        <fullName evidence="9">Membrane fusion protein (MFP) family protein</fullName>
    </recommendedName>
</protein>
<evidence type="ECO:0000313" key="13">
    <source>
        <dbReference type="EMBL" id="RVU39404.1"/>
    </source>
</evidence>
<dbReference type="NCBIfam" id="TIGR01843">
    <property type="entry name" value="type_I_hlyD"/>
    <property type="match status" value="1"/>
</dbReference>
<keyword evidence="10" id="KW-0175">Coiled coil</keyword>
<keyword evidence="3 9" id="KW-0813">Transport</keyword>
<dbReference type="InterPro" id="IPR058982">
    <property type="entry name" value="Beta-barrel_AprE"/>
</dbReference>
<feature type="transmembrane region" description="Helical" evidence="9">
    <location>
        <begin position="21"/>
        <end position="39"/>
    </location>
</feature>
<dbReference type="InterPro" id="IPR050739">
    <property type="entry name" value="MFP"/>
</dbReference>
<keyword evidence="6 9" id="KW-0812">Transmembrane</keyword>
<comment type="caution">
    <text evidence="13">The sequence shown here is derived from an EMBL/GenBank/DDBJ whole genome shotgun (WGS) entry which is preliminary data.</text>
</comment>
<dbReference type="Pfam" id="PF26002">
    <property type="entry name" value="Beta-barrel_AprE"/>
    <property type="match status" value="1"/>
</dbReference>
<dbReference type="Pfam" id="PF25994">
    <property type="entry name" value="HH_AprE"/>
    <property type="match status" value="1"/>
</dbReference>
<evidence type="ECO:0000256" key="7">
    <source>
        <dbReference type="ARBA" id="ARBA00022989"/>
    </source>
</evidence>
<evidence type="ECO:0000256" key="9">
    <source>
        <dbReference type="RuleBase" id="RU365093"/>
    </source>
</evidence>
<evidence type="ECO:0000256" key="10">
    <source>
        <dbReference type="SAM" id="Coils"/>
    </source>
</evidence>
<keyword evidence="7 9" id="KW-1133">Transmembrane helix</keyword>
<dbReference type="GO" id="GO:0015031">
    <property type="term" value="P:protein transport"/>
    <property type="evidence" value="ECO:0007669"/>
    <property type="project" value="InterPro"/>
</dbReference>
<dbReference type="InterPro" id="IPR010129">
    <property type="entry name" value="T1SS_HlyD"/>
</dbReference>
<reference evidence="14" key="1">
    <citation type="submission" date="2019-01" db="EMBL/GenBank/DDBJ databases">
        <title>Gri0909 isolated from a small marine red alga.</title>
        <authorList>
            <person name="Kim J."/>
            <person name="Jeong S.E."/>
            <person name="Jeon C.O."/>
        </authorList>
    </citation>
    <scope>NUCLEOTIDE SEQUENCE [LARGE SCALE GENOMIC DNA]</scope>
    <source>
        <strain evidence="14">Gri0909</strain>
    </source>
</reference>
<evidence type="ECO:0000256" key="6">
    <source>
        <dbReference type="ARBA" id="ARBA00022692"/>
    </source>
</evidence>
<evidence type="ECO:0000259" key="12">
    <source>
        <dbReference type="Pfam" id="PF26002"/>
    </source>
</evidence>
<keyword evidence="14" id="KW-1185">Reference proteome</keyword>
<evidence type="ECO:0000256" key="3">
    <source>
        <dbReference type="ARBA" id="ARBA00022448"/>
    </source>
</evidence>
<dbReference type="Proteomes" id="UP000287447">
    <property type="component" value="Unassembled WGS sequence"/>
</dbReference>
<comment type="subcellular location">
    <subcellularLocation>
        <location evidence="1 9">Cell inner membrane</location>
        <topology evidence="1 9">Single-pass membrane protein</topology>
    </subcellularLocation>
</comment>
<dbReference type="Gene3D" id="2.40.50.100">
    <property type="match status" value="1"/>
</dbReference>
<proteinExistence type="inferred from homology"/>
<keyword evidence="8 9" id="KW-0472">Membrane</keyword>
<dbReference type="PANTHER" id="PTHR30386">
    <property type="entry name" value="MEMBRANE FUSION SUBUNIT OF EMRAB-TOLC MULTIDRUG EFFLUX PUMP"/>
    <property type="match status" value="1"/>
</dbReference>
<evidence type="ECO:0000256" key="8">
    <source>
        <dbReference type="ARBA" id="ARBA00023136"/>
    </source>
</evidence>
<evidence type="ECO:0000313" key="14">
    <source>
        <dbReference type="Proteomes" id="UP000287447"/>
    </source>
</evidence>
<dbReference type="PANTHER" id="PTHR30386:SF26">
    <property type="entry name" value="TRANSPORT PROTEIN COMB"/>
    <property type="match status" value="1"/>
</dbReference>
<dbReference type="RefSeq" id="WP_127764775.1">
    <property type="nucleotide sequence ID" value="NZ_SADE01000001.1"/>
</dbReference>
<dbReference type="PRINTS" id="PR01490">
    <property type="entry name" value="RTXTOXIND"/>
</dbReference>
<evidence type="ECO:0000259" key="11">
    <source>
        <dbReference type="Pfam" id="PF25994"/>
    </source>
</evidence>
<evidence type="ECO:0000256" key="1">
    <source>
        <dbReference type="ARBA" id="ARBA00004377"/>
    </source>
</evidence>
<name>A0A3S2Y642_9PROT</name>
<dbReference type="SUPFAM" id="SSF111369">
    <property type="entry name" value="HlyD-like secretion proteins"/>
    <property type="match status" value="2"/>
</dbReference>
<keyword evidence="5 9" id="KW-0997">Cell inner membrane</keyword>
<evidence type="ECO:0000256" key="2">
    <source>
        <dbReference type="ARBA" id="ARBA00009477"/>
    </source>
</evidence>